<dbReference type="PANTHER" id="PTHR43689">
    <property type="entry name" value="HYDROLASE"/>
    <property type="match status" value="1"/>
</dbReference>
<dbReference type="Gene3D" id="3.40.50.1820">
    <property type="entry name" value="alpha/beta hydrolase"/>
    <property type="match status" value="1"/>
</dbReference>
<dbReference type="AlphaFoldDB" id="A0A3M8H1L0"/>
<organism evidence="2 3">
    <name type="scientific">Lysinibacillus halotolerans</name>
    <dbReference type="NCBI Taxonomy" id="1368476"/>
    <lineage>
        <taxon>Bacteria</taxon>
        <taxon>Bacillati</taxon>
        <taxon>Bacillota</taxon>
        <taxon>Bacilli</taxon>
        <taxon>Bacillales</taxon>
        <taxon>Bacillaceae</taxon>
        <taxon>Lysinibacillus</taxon>
    </lineage>
</organism>
<feature type="domain" description="AB hydrolase-1" evidence="1">
    <location>
        <begin position="3"/>
        <end position="113"/>
    </location>
</feature>
<reference evidence="2 3" key="1">
    <citation type="journal article" date="2014" name="Int. J. Syst. Evol. Microbiol.">
        <title>Lysinibacillus halotolerans sp. nov., isolated from saline-alkaline soil.</title>
        <authorList>
            <person name="Kong D."/>
            <person name="Wang Y."/>
            <person name="Zhao B."/>
            <person name="Li Y."/>
            <person name="Song J."/>
            <person name="Zhai Y."/>
            <person name="Zhang C."/>
            <person name="Wang H."/>
            <person name="Chen X."/>
            <person name="Zhao B."/>
            <person name="Ruan Z."/>
        </authorList>
    </citation>
    <scope>NUCLEOTIDE SEQUENCE [LARGE SCALE GENOMIC DNA]</scope>
    <source>
        <strain evidence="2 3">MCCC 1A12703</strain>
    </source>
</reference>
<dbReference type="PANTHER" id="PTHR43689:SF8">
    <property type="entry name" value="ALPHA_BETA-HYDROLASES SUPERFAMILY PROTEIN"/>
    <property type="match status" value="1"/>
</dbReference>
<dbReference type="InterPro" id="IPR000073">
    <property type="entry name" value="AB_hydrolase_1"/>
</dbReference>
<sequence>MQLVLLHGMGQTAASWQETILNLPNEWQIHCPELFKTEEASTYNQLYEEFVKECEKYPAPFHLGGISLGAVMACQYAIQYPKKVKSLLLIAVQLKPPPYLLKFQQFIFSLLPKSYFEKHNLNKEQLLLLCRSLKNLNLKTNLQQIQCPAIAICGEKDYVNQQASKEFIKALVKAQYAVIEQAGHEVNIEKPMELAIVIKRFLKEASRKNEIRKEIP</sequence>
<evidence type="ECO:0000259" key="1">
    <source>
        <dbReference type="Pfam" id="PF00561"/>
    </source>
</evidence>
<keyword evidence="3" id="KW-1185">Reference proteome</keyword>
<evidence type="ECO:0000313" key="2">
    <source>
        <dbReference type="EMBL" id="RNC96159.1"/>
    </source>
</evidence>
<comment type="caution">
    <text evidence="2">The sequence shown here is derived from an EMBL/GenBank/DDBJ whole genome shotgun (WGS) entry which is preliminary data.</text>
</comment>
<name>A0A3M8H1L0_9BACI</name>
<dbReference type="Proteomes" id="UP000279909">
    <property type="component" value="Unassembled WGS sequence"/>
</dbReference>
<evidence type="ECO:0000313" key="3">
    <source>
        <dbReference type="Proteomes" id="UP000279909"/>
    </source>
</evidence>
<dbReference type="RefSeq" id="WP_122973652.1">
    <property type="nucleotide sequence ID" value="NZ_RHLQ01000078.1"/>
</dbReference>
<dbReference type="SUPFAM" id="SSF53474">
    <property type="entry name" value="alpha/beta-Hydrolases"/>
    <property type="match status" value="1"/>
</dbReference>
<dbReference type="Pfam" id="PF00561">
    <property type="entry name" value="Abhydrolase_1"/>
    <property type="match status" value="1"/>
</dbReference>
<dbReference type="OrthoDB" id="9775557at2"/>
<proteinExistence type="predicted"/>
<gene>
    <name evidence="2" type="ORF">EC501_17630</name>
</gene>
<accession>A0A3M8H1L0</accession>
<dbReference type="InterPro" id="IPR029058">
    <property type="entry name" value="AB_hydrolase_fold"/>
</dbReference>
<keyword evidence="2" id="KW-0378">Hydrolase</keyword>
<dbReference type="EMBL" id="RHLQ01000078">
    <property type="protein sequence ID" value="RNC96159.1"/>
    <property type="molecule type" value="Genomic_DNA"/>
</dbReference>
<dbReference type="GO" id="GO:0016787">
    <property type="term" value="F:hydrolase activity"/>
    <property type="evidence" value="ECO:0007669"/>
    <property type="project" value="UniProtKB-KW"/>
</dbReference>
<protein>
    <submittedName>
        <fullName evidence="2">Alpha/beta fold hydrolase</fullName>
    </submittedName>
</protein>